<protein>
    <recommendedName>
        <fullName evidence="3">Aminoglycoside phosphotransferase domain-containing protein</fullName>
    </recommendedName>
</protein>
<accession>A0A6G1GYH7</accession>
<organism evidence="1 2">
    <name type="scientific">Aulographum hederae CBS 113979</name>
    <dbReference type="NCBI Taxonomy" id="1176131"/>
    <lineage>
        <taxon>Eukaryota</taxon>
        <taxon>Fungi</taxon>
        <taxon>Dikarya</taxon>
        <taxon>Ascomycota</taxon>
        <taxon>Pezizomycotina</taxon>
        <taxon>Dothideomycetes</taxon>
        <taxon>Pleosporomycetidae</taxon>
        <taxon>Aulographales</taxon>
        <taxon>Aulographaceae</taxon>
    </lineage>
</organism>
<keyword evidence="2" id="KW-1185">Reference proteome</keyword>
<evidence type="ECO:0000313" key="1">
    <source>
        <dbReference type="EMBL" id="KAF1985985.1"/>
    </source>
</evidence>
<gene>
    <name evidence="1" type="ORF">K402DRAFT_333479</name>
</gene>
<dbReference type="AlphaFoldDB" id="A0A6G1GYH7"/>
<evidence type="ECO:0000313" key="2">
    <source>
        <dbReference type="Proteomes" id="UP000800041"/>
    </source>
</evidence>
<name>A0A6G1GYH7_9PEZI</name>
<dbReference type="OrthoDB" id="2687876at2759"/>
<dbReference type="Proteomes" id="UP000800041">
    <property type="component" value="Unassembled WGS sequence"/>
</dbReference>
<evidence type="ECO:0008006" key="3">
    <source>
        <dbReference type="Google" id="ProtNLM"/>
    </source>
</evidence>
<dbReference type="Pfam" id="PF06293">
    <property type="entry name" value="Kdo"/>
    <property type="match status" value="1"/>
</dbReference>
<feature type="non-terminal residue" evidence="1">
    <location>
        <position position="1"/>
    </location>
</feature>
<dbReference type="EMBL" id="ML977159">
    <property type="protein sequence ID" value="KAF1985985.1"/>
    <property type="molecule type" value="Genomic_DNA"/>
</dbReference>
<sequence>LKLCPFAWTLRYFAKEVRAYNTLRDRGCFIIPTIHAFVFERSEEQVIGFICDGFEGLYPELDDYEACKRGLQQFHSYGIVHGDVNKFNFIVTAEGIRLFDLETSTLDIDEGVSEQDFKRLQEEELEILKEKLCDPEEWGKPWEPF</sequence>
<dbReference type="InterPro" id="IPR011009">
    <property type="entry name" value="Kinase-like_dom_sf"/>
</dbReference>
<dbReference type="SUPFAM" id="SSF56112">
    <property type="entry name" value="Protein kinase-like (PK-like)"/>
    <property type="match status" value="1"/>
</dbReference>
<reference evidence="1" key="1">
    <citation type="journal article" date="2020" name="Stud. Mycol.">
        <title>101 Dothideomycetes genomes: a test case for predicting lifestyles and emergence of pathogens.</title>
        <authorList>
            <person name="Haridas S."/>
            <person name="Albert R."/>
            <person name="Binder M."/>
            <person name="Bloem J."/>
            <person name="Labutti K."/>
            <person name="Salamov A."/>
            <person name="Andreopoulos B."/>
            <person name="Baker S."/>
            <person name="Barry K."/>
            <person name="Bills G."/>
            <person name="Bluhm B."/>
            <person name="Cannon C."/>
            <person name="Castanera R."/>
            <person name="Culley D."/>
            <person name="Daum C."/>
            <person name="Ezra D."/>
            <person name="Gonzalez J."/>
            <person name="Henrissat B."/>
            <person name="Kuo A."/>
            <person name="Liang C."/>
            <person name="Lipzen A."/>
            <person name="Lutzoni F."/>
            <person name="Magnuson J."/>
            <person name="Mondo S."/>
            <person name="Nolan M."/>
            <person name="Ohm R."/>
            <person name="Pangilinan J."/>
            <person name="Park H.-J."/>
            <person name="Ramirez L."/>
            <person name="Alfaro M."/>
            <person name="Sun H."/>
            <person name="Tritt A."/>
            <person name="Yoshinaga Y."/>
            <person name="Zwiers L.-H."/>
            <person name="Turgeon B."/>
            <person name="Goodwin S."/>
            <person name="Spatafora J."/>
            <person name="Crous P."/>
            <person name="Grigoriev I."/>
        </authorList>
    </citation>
    <scope>NUCLEOTIDE SEQUENCE</scope>
    <source>
        <strain evidence="1">CBS 113979</strain>
    </source>
</reference>
<proteinExistence type="predicted"/>
<dbReference type="Gene3D" id="1.10.510.10">
    <property type="entry name" value="Transferase(Phosphotransferase) domain 1"/>
    <property type="match status" value="1"/>
</dbReference>